<protein>
    <submittedName>
        <fullName evidence="1">DUF1801 domain-containing protein</fullName>
    </submittedName>
</protein>
<organism evidence="1 2">
    <name type="scientific">Gryllotalpicola protaetiae</name>
    <dbReference type="NCBI Taxonomy" id="2419771"/>
    <lineage>
        <taxon>Bacteria</taxon>
        <taxon>Bacillati</taxon>
        <taxon>Actinomycetota</taxon>
        <taxon>Actinomycetes</taxon>
        <taxon>Micrococcales</taxon>
        <taxon>Microbacteriaceae</taxon>
        <taxon>Gryllotalpicola</taxon>
    </lineage>
</organism>
<name>A0A387BRE8_9MICO</name>
<gene>
    <name evidence="1" type="ORF">D7I44_08430</name>
</gene>
<proteinExistence type="predicted"/>
<dbReference type="EMBL" id="CP032624">
    <property type="protein sequence ID" value="AYG03556.1"/>
    <property type="molecule type" value="Genomic_DNA"/>
</dbReference>
<dbReference type="AlphaFoldDB" id="A0A387BRE8"/>
<dbReference type="Proteomes" id="UP000275069">
    <property type="component" value="Chromosome"/>
</dbReference>
<keyword evidence="2" id="KW-1185">Reference proteome</keyword>
<reference evidence="1 2" key="1">
    <citation type="submission" date="2018-09" db="EMBL/GenBank/DDBJ databases">
        <title>Genome sequencing of strain 2DFW10M-5.</title>
        <authorList>
            <person name="Heo J."/>
            <person name="Kim S.-J."/>
            <person name="Kwon S.-W."/>
        </authorList>
    </citation>
    <scope>NUCLEOTIDE SEQUENCE [LARGE SCALE GENOMIC DNA]</scope>
    <source>
        <strain evidence="1 2">2DFW10M-5</strain>
    </source>
</reference>
<dbReference type="OrthoDB" id="5951444at2"/>
<sequence>MPSSVERVSDDVDAFIARVTPAKRQRDAEVLLELYGRVTGLEPELWGSIVGYGGYHYRYATGREGDTPAAAFAPRKAATSIYLMDGVGTHHELLGRLGPYSSGVGCLYLRDLTINDLGVLEQIVTASFRALTAGTFTDRAREHHN</sequence>
<evidence type="ECO:0000313" key="1">
    <source>
        <dbReference type="EMBL" id="AYG03556.1"/>
    </source>
</evidence>
<accession>A0A387BRE8</accession>
<evidence type="ECO:0000313" key="2">
    <source>
        <dbReference type="Proteomes" id="UP000275069"/>
    </source>
</evidence>
<dbReference type="KEGG" id="gry:D7I44_08430"/>